<protein>
    <recommendedName>
        <fullName evidence="4">HNH endonuclease</fullName>
    </recommendedName>
</protein>
<accession>A0ABU5XFU3</accession>
<dbReference type="RefSeq" id="WP_225407246.1">
    <property type="nucleotide sequence ID" value="NZ_JAYJJR010000003.1"/>
</dbReference>
<reference evidence="2 3" key="1">
    <citation type="submission" date="2023-12" db="EMBL/GenBank/DDBJ databases">
        <title>Description of new species of Mycobacterium terrae complex isolated from sewage at the Sao Paulo Zoological Park Foundation in Brazil.</title>
        <authorList>
            <person name="Romagnoli C.L."/>
            <person name="Conceicao E.C."/>
            <person name="Machado E."/>
            <person name="Barreto L.B.P.F."/>
            <person name="Sharma A."/>
            <person name="Silva N.M."/>
            <person name="Marques L.E."/>
            <person name="Juliana M.A."/>
            <person name="Lourenco M.C.S."/>
            <person name="Digiampietri L.A."/>
            <person name="Suffys P.N."/>
            <person name="Viana-Niero C."/>
        </authorList>
    </citation>
    <scope>NUCLEOTIDE SEQUENCE [LARGE SCALE GENOMIC DNA]</scope>
    <source>
        <strain evidence="2 3">MYC098</strain>
    </source>
</reference>
<evidence type="ECO:0008006" key="4">
    <source>
        <dbReference type="Google" id="ProtNLM"/>
    </source>
</evidence>
<feature type="compositionally biased region" description="Polar residues" evidence="1">
    <location>
        <begin position="1"/>
        <end position="11"/>
    </location>
</feature>
<evidence type="ECO:0000256" key="1">
    <source>
        <dbReference type="SAM" id="MobiDB-lite"/>
    </source>
</evidence>
<evidence type="ECO:0000313" key="3">
    <source>
        <dbReference type="Proteomes" id="UP001299596"/>
    </source>
</evidence>
<name>A0ABU5XFU3_9MYCO</name>
<evidence type="ECO:0000313" key="2">
    <source>
        <dbReference type="EMBL" id="MEB3020994.1"/>
    </source>
</evidence>
<dbReference type="Proteomes" id="UP001299596">
    <property type="component" value="Unassembled WGS sequence"/>
</dbReference>
<proteinExistence type="predicted"/>
<keyword evidence="3" id="KW-1185">Reference proteome</keyword>
<dbReference type="EMBL" id="JAYJJR010000003">
    <property type="protein sequence ID" value="MEB3020994.1"/>
    <property type="molecule type" value="Genomic_DNA"/>
</dbReference>
<sequence>MTSDPVQQEQDSVLFGPNAPSARAWPRVPDAWADNPHILRWWTPACDKAISELIRRWHWHYPWQLSDAVATVVGKSTIDRWAAEDPKCRHYAYYNVLMYFGIARARRVGLERAMPMPRERVCLLCDTGFDEDQVPMSQVRRLGSLDIVDYCKDCFSSAAYGGDVNDPRMTARDVETYIQRLAQITDAVPTQNFFDESGVYLGWDCETRTRLLLLAADRPFPEVVKRTHGSWLAALTAAGILDGGVHKTARGHRALAVDGHVCHSLGEKTIDDWLALHDVPHEREPSYPGSNYRADFLVNGKFVEYFGLAGDAEYDEKIRRKRALAKSYHLDLVEISPKDLAHWGVAQKRIATKLGIELLSEGQVVGRRRVITSRRASIDPAP</sequence>
<feature type="region of interest" description="Disordered" evidence="1">
    <location>
        <begin position="1"/>
        <end position="20"/>
    </location>
</feature>
<gene>
    <name evidence="2" type="ORF">K6T79_08045</name>
</gene>
<comment type="caution">
    <text evidence="2">The sequence shown here is derived from an EMBL/GenBank/DDBJ whole genome shotgun (WGS) entry which is preliminary data.</text>
</comment>
<organism evidence="2 3">
    <name type="scientific">[Mycobacterium] crassicus</name>
    <dbReference type="NCBI Taxonomy" id="2872309"/>
    <lineage>
        <taxon>Bacteria</taxon>
        <taxon>Bacillati</taxon>
        <taxon>Actinomycetota</taxon>
        <taxon>Actinomycetes</taxon>
        <taxon>Mycobacteriales</taxon>
        <taxon>Mycobacteriaceae</taxon>
        <taxon>Mycolicibacter</taxon>
    </lineage>
</organism>